<dbReference type="Gene3D" id="3.20.20.70">
    <property type="entry name" value="Aldolase class I"/>
    <property type="match status" value="1"/>
</dbReference>
<dbReference type="SUPFAM" id="SSF51569">
    <property type="entry name" value="Aldolase"/>
    <property type="match status" value="1"/>
</dbReference>
<organism evidence="2 3">
    <name type="scientific">Salmonella enterica I</name>
    <dbReference type="NCBI Taxonomy" id="59201"/>
    <lineage>
        <taxon>Bacteria</taxon>
        <taxon>Pseudomonadati</taxon>
        <taxon>Pseudomonadota</taxon>
        <taxon>Gammaproteobacteria</taxon>
        <taxon>Enterobacterales</taxon>
        <taxon>Enterobacteriaceae</taxon>
        <taxon>Salmonella</taxon>
    </lineage>
</organism>
<dbReference type="GO" id="GO:0005829">
    <property type="term" value="C:cytosol"/>
    <property type="evidence" value="ECO:0007669"/>
    <property type="project" value="TreeGrafter"/>
</dbReference>
<dbReference type="InterPro" id="IPR002220">
    <property type="entry name" value="DapA-like"/>
</dbReference>
<evidence type="ECO:0000313" key="2">
    <source>
        <dbReference type="EMBL" id="SUH13192.1"/>
    </source>
</evidence>
<dbReference type="EMBL" id="UGXS01000004">
    <property type="protein sequence ID" value="SUH13192.1"/>
    <property type="molecule type" value="Genomic_DNA"/>
</dbReference>
<dbReference type="GO" id="GO:0019262">
    <property type="term" value="P:N-acetylneuraminate catabolic process"/>
    <property type="evidence" value="ECO:0007669"/>
    <property type="project" value="TreeGrafter"/>
</dbReference>
<keyword evidence="1 2" id="KW-0456">Lyase</keyword>
<dbReference type="PANTHER" id="PTHR42849:SF1">
    <property type="entry name" value="N-ACETYLNEURAMINATE LYASE"/>
    <property type="match status" value="1"/>
</dbReference>
<accession>A0A379W1P6</accession>
<dbReference type="Proteomes" id="UP000255509">
    <property type="component" value="Unassembled WGS sequence"/>
</dbReference>
<dbReference type="AlphaFoldDB" id="A0A379W1P6"/>
<dbReference type="PANTHER" id="PTHR42849">
    <property type="entry name" value="N-ACETYLNEURAMINATE LYASE"/>
    <property type="match status" value="1"/>
</dbReference>
<dbReference type="Pfam" id="PF00701">
    <property type="entry name" value="DHDPS"/>
    <property type="match status" value="1"/>
</dbReference>
<proteinExistence type="predicted"/>
<reference evidence="2 3" key="1">
    <citation type="submission" date="2018-06" db="EMBL/GenBank/DDBJ databases">
        <authorList>
            <consortium name="Pathogen Informatics"/>
            <person name="Doyle S."/>
        </authorList>
    </citation>
    <scope>NUCLEOTIDE SEQUENCE [LARGE SCALE GENOMIC DNA]</scope>
    <source>
        <strain evidence="2 3">NCTC8258</strain>
    </source>
</reference>
<evidence type="ECO:0000256" key="1">
    <source>
        <dbReference type="ARBA" id="ARBA00023239"/>
    </source>
</evidence>
<sequence length="75" mass="8550">MAKALQGVMAALLTPFDHQQQLDSESLRRLVRFNIGQGIDGLYVGGSTGEAFVQSLLKESRYWRLSPKRRREKSR</sequence>
<name>A0A379W1P6_SALET</name>
<evidence type="ECO:0000313" key="3">
    <source>
        <dbReference type="Proteomes" id="UP000255509"/>
    </source>
</evidence>
<dbReference type="InterPro" id="IPR013785">
    <property type="entry name" value="Aldolase_TIM"/>
</dbReference>
<dbReference type="GO" id="GO:0008747">
    <property type="term" value="F:N-acetylneuraminate lyase activity"/>
    <property type="evidence" value="ECO:0007669"/>
    <property type="project" value="UniProtKB-EC"/>
</dbReference>
<gene>
    <name evidence="2" type="primary">nanA_1</name>
    <name evidence="2" type="ORF">NCTC8258_00821</name>
</gene>
<protein>
    <submittedName>
        <fullName evidence="2">N-acetylneuraminate lyase</fullName>
        <ecNumber evidence="2">4.1.3.3</ecNumber>
    </submittedName>
</protein>
<dbReference type="EC" id="4.1.3.3" evidence="2"/>